<dbReference type="PROSITE" id="PS51186">
    <property type="entry name" value="GNAT"/>
    <property type="match status" value="1"/>
</dbReference>
<reference evidence="2 3" key="1">
    <citation type="submission" date="2015-01" db="EMBL/GenBank/DDBJ databases">
        <title>Paenibacillus swuensis/DY6/whole genome sequencing.</title>
        <authorList>
            <person name="Kim M.K."/>
            <person name="Srinivasan S."/>
            <person name="Lee J.-J."/>
        </authorList>
    </citation>
    <scope>NUCLEOTIDE SEQUENCE [LARGE SCALE GENOMIC DNA]</scope>
    <source>
        <strain evidence="2 3">DY6</strain>
    </source>
</reference>
<dbReference type="CDD" id="cd04301">
    <property type="entry name" value="NAT_SF"/>
    <property type="match status" value="1"/>
</dbReference>
<dbReference type="InterPro" id="IPR016181">
    <property type="entry name" value="Acyl_CoA_acyltransferase"/>
</dbReference>
<keyword evidence="3" id="KW-1185">Reference proteome</keyword>
<feature type="domain" description="N-acetyltransferase" evidence="1">
    <location>
        <begin position="1"/>
        <end position="135"/>
    </location>
</feature>
<evidence type="ECO:0000259" key="1">
    <source>
        <dbReference type="PROSITE" id="PS51186"/>
    </source>
</evidence>
<dbReference type="OrthoDB" id="6382410at2"/>
<evidence type="ECO:0000313" key="3">
    <source>
        <dbReference type="Proteomes" id="UP000076927"/>
    </source>
</evidence>
<keyword evidence="2" id="KW-0808">Transferase</keyword>
<dbReference type="PATRIC" id="fig|1178515.4.peg.158"/>
<accession>A0A172TNZ1</accession>
<dbReference type="InterPro" id="IPR000182">
    <property type="entry name" value="GNAT_dom"/>
</dbReference>
<organism evidence="2 3">
    <name type="scientific">Paenibacillus swuensis</name>
    <dbReference type="NCBI Taxonomy" id="1178515"/>
    <lineage>
        <taxon>Bacteria</taxon>
        <taxon>Bacillati</taxon>
        <taxon>Bacillota</taxon>
        <taxon>Bacilli</taxon>
        <taxon>Bacillales</taxon>
        <taxon>Paenibacillaceae</taxon>
        <taxon>Paenibacillus</taxon>
    </lineage>
</organism>
<sequence>MIQLADLTLPDRMNQHELKKYFELFPDLIFKATHQGQLIGFCCAGIDMYHTTGWLLFSNVHSEFQGKGIGKRFIEARLEALRKFERLQSVQVTVSDGNIPSIRALSAHGFRHRNTEADYYGTGKHRSIYELSLCSWDFQPRFAYPMPLVDMK</sequence>
<gene>
    <name evidence="2" type="ORF">SY83_00930</name>
</gene>
<dbReference type="Proteomes" id="UP000076927">
    <property type="component" value="Chromosome"/>
</dbReference>
<dbReference type="Pfam" id="PF00583">
    <property type="entry name" value="Acetyltransf_1"/>
    <property type="match status" value="1"/>
</dbReference>
<dbReference type="Gene3D" id="3.40.630.30">
    <property type="match status" value="1"/>
</dbReference>
<name>A0A172TNZ1_9BACL</name>
<dbReference type="AlphaFoldDB" id="A0A172TNZ1"/>
<evidence type="ECO:0000313" key="2">
    <source>
        <dbReference type="EMBL" id="ANE48624.1"/>
    </source>
</evidence>
<dbReference type="GO" id="GO:0016747">
    <property type="term" value="F:acyltransferase activity, transferring groups other than amino-acyl groups"/>
    <property type="evidence" value="ECO:0007669"/>
    <property type="project" value="InterPro"/>
</dbReference>
<dbReference type="SUPFAM" id="SSF55729">
    <property type="entry name" value="Acyl-CoA N-acyltransferases (Nat)"/>
    <property type="match status" value="1"/>
</dbReference>
<protein>
    <submittedName>
        <fullName evidence="2">Acetyltransferase</fullName>
    </submittedName>
</protein>
<dbReference type="EMBL" id="CP011388">
    <property type="protein sequence ID" value="ANE48624.1"/>
    <property type="molecule type" value="Genomic_DNA"/>
</dbReference>
<dbReference type="KEGG" id="pswu:SY83_00930"/>
<proteinExistence type="predicted"/>